<dbReference type="SUPFAM" id="SSF51206">
    <property type="entry name" value="cAMP-binding domain-like"/>
    <property type="match status" value="1"/>
</dbReference>
<accession>A0A1W2CNV2</accession>
<gene>
    <name evidence="1" type="ORF">SAMN04488524_3072</name>
</gene>
<name>A0A1W2CNV2_9SPHI</name>
<dbReference type="GO" id="GO:0016301">
    <property type="term" value="F:kinase activity"/>
    <property type="evidence" value="ECO:0007669"/>
    <property type="project" value="UniProtKB-KW"/>
</dbReference>
<dbReference type="EMBL" id="FWXT01000002">
    <property type="protein sequence ID" value="SMC86881.1"/>
    <property type="molecule type" value="Genomic_DNA"/>
</dbReference>
<organism evidence="1 2">
    <name type="scientific">Pedobacter africanus</name>
    <dbReference type="NCBI Taxonomy" id="151894"/>
    <lineage>
        <taxon>Bacteria</taxon>
        <taxon>Pseudomonadati</taxon>
        <taxon>Bacteroidota</taxon>
        <taxon>Sphingobacteriia</taxon>
        <taxon>Sphingobacteriales</taxon>
        <taxon>Sphingobacteriaceae</taxon>
        <taxon>Pedobacter</taxon>
    </lineage>
</organism>
<dbReference type="RefSeq" id="WP_144008954.1">
    <property type="nucleotide sequence ID" value="NZ_FWXT01000002.1"/>
</dbReference>
<dbReference type="OrthoDB" id="758145at2"/>
<sequence length="213" mass="24716">MMNRNNSPIPPNKPEPDAEVLEIMKSLVSSDYNTPEEKEFFAANIPVKRVKKGMFLLKEGEAITASYHLFKGCVREYYYKDGEEKTVAFYTVGESLTDGGNNLNRIPSIVNWECVSECIVSVFPFEVEYEMYKRFPRLESMCRMEMEKQYSNYKAAINQFLSSSPMERYEHLIRTRPELFQLVPLYHIASYLGIKPESLSRIRGRMRSSAATK</sequence>
<keyword evidence="1" id="KW-0808">Transferase</keyword>
<dbReference type="STRING" id="151894.SAMN04488524_3072"/>
<proteinExistence type="predicted"/>
<dbReference type="InterPro" id="IPR018490">
    <property type="entry name" value="cNMP-bd_dom_sf"/>
</dbReference>
<reference evidence="2" key="1">
    <citation type="submission" date="2017-04" db="EMBL/GenBank/DDBJ databases">
        <authorList>
            <person name="Varghese N."/>
            <person name="Submissions S."/>
        </authorList>
    </citation>
    <scope>NUCLEOTIDE SEQUENCE [LARGE SCALE GENOMIC DNA]</scope>
    <source>
        <strain evidence="2">DSM 12126</strain>
    </source>
</reference>
<keyword evidence="2" id="KW-1185">Reference proteome</keyword>
<dbReference type="Gene3D" id="2.60.120.10">
    <property type="entry name" value="Jelly Rolls"/>
    <property type="match status" value="1"/>
</dbReference>
<dbReference type="InterPro" id="IPR014710">
    <property type="entry name" value="RmlC-like_jellyroll"/>
</dbReference>
<keyword evidence="1" id="KW-0418">Kinase</keyword>
<dbReference type="AlphaFoldDB" id="A0A1W2CNV2"/>
<dbReference type="Proteomes" id="UP000192756">
    <property type="component" value="Unassembled WGS sequence"/>
</dbReference>
<evidence type="ECO:0000313" key="1">
    <source>
        <dbReference type="EMBL" id="SMC86881.1"/>
    </source>
</evidence>
<protein>
    <submittedName>
        <fullName evidence="1">cAMP-binding domain of CRP or a regulatory subunit of cAMP-dependent protein kinases</fullName>
    </submittedName>
</protein>
<evidence type="ECO:0000313" key="2">
    <source>
        <dbReference type="Proteomes" id="UP000192756"/>
    </source>
</evidence>